<organism evidence="2 3">
    <name type="scientific">Spodoptera exigua</name>
    <name type="common">Beet armyworm</name>
    <name type="synonym">Noctua fulgens</name>
    <dbReference type="NCBI Taxonomy" id="7107"/>
    <lineage>
        <taxon>Eukaryota</taxon>
        <taxon>Metazoa</taxon>
        <taxon>Ecdysozoa</taxon>
        <taxon>Arthropoda</taxon>
        <taxon>Hexapoda</taxon>
        <taxon>Insecta</taxon>
        <taxon>Pterygota</taxon>
        <taxon>Neoptera</taxon>
        <taxon>Endopterygota</taxon>
        <taxon>Lepidoptera</taxon>
        <taxon>Glossata</taxon>
        <taxon>Ditrysia</taxon>
        <taxon>Noctuoidea</taxon>
        <taxon>Noctuidae</taxon>
        <taxon>Amphipyrinae</taxon>
        <taxon>Spodoptera</taxon>
    </lineage>
</organism>
<dbReference type="Pfam" id="PF06585">
    <property type="entry name" value="JHBP"/>
    <property type="match status" value="1"/>
</dbReference>
<protein>
    <submittedName>
        <fullName evidence="2">Uncharacterized protein</fullName>
    </submittedName>
</protein>
<feature type="signal peptide" evidence="1">
    <location>
        <begin position="1"/>
        <end position="19"/>
    </location>
</feature>
<proteinExistence type="predicted"/>
<name>A0A922SHS5_SPOEX</name>
<dbReference type="PANTHER" id="PTHR11008:SF32">
    <property type="entry name" value="CIRCADIAN CLOCK-CONTROLLED PROTEIN DAYWAKE-RELATED"/>
    <property type="match status" value="1"/>
</dbReference>
<evidence type="ECO:0000313" key="3">
    <source>
        <dbReference type="Proteomes" id="UP000814243"/>
    </source>
</evidence>
<feature type="chain" id="PRO_5037943456" evidence="1">
    <location>
        <begin position="20"/>
        <end position="238"/>
    </location>
</feature>
<dbReference type="InterPro" id="IPR038606">
    <property type="entry name" value="To_sf"/>
</dbReference>
<dbReference type="Proteomes" id="UP000814243">
    <property type="component" value="Unassembled WGS sequence"/>
</dbReference>
<comment type="caution">
    <text evidence="2">The sequence shown here is derived from an EMBL/GenBank/DDBJ whole genome shotgun (WGS) entry which is preliminary data.</text>
</comment>
<dbReference type="SMART" id="SM00700">
    <property type="entry name" value="JHBP"/>
    <property type="match status" value="1"/>
</dbReference>
<keyword evidence="1" id="KW-0732">Signal</keyword>
<dbReference type="Gene3D" id="3.15.10.30">
    <property type="entry name" value="Haemolymph juvenile hormone binding protein"/>
    <property type="match status" value="1"/>
</dbReference>
<dbReference type="PANTHER" id="PTHR11008">
    <property type="entry name" value="PROTEIN TAKEOUT-LIKE PROTEIN"/>
    <property type="match status" value="1"/>
</dbReference>
<reference evidence="2" key="1">
    <citation type="journal article" date="2021" name="G3 (Bethesda)">
        <title>Genome and transcriptome analysis of the beet armyworm Spodoptera exigua reveals targets for pest control. .</title>
        <authorList>
            <person name="Simon S."/>
            <person name="Breeschoten T."/>
            <person name="Jansen H.J."/>
            <person name="Dirks R.P."/>
            <person name="Schranz M.E."/>
            <person name="Ros V.I.D."/>
        </authorList>
    </citation>
    <scope>NUCLEOTIDE SEQUENCE</scope>
    <source>
        <strain evidence="2">TB_SE_WUR_2020</strain>
    </source>
</reference>
<gene>
    <name evidence="2" type="ORF">HF086_005184</name>
</gene>
<sequence length="238" mass="27666">MYSNIIFIFSIVLISSVTSKPSIICDIDDHRCLTEGAERSFEEFIRGLPGNIPSDPLRLDYFEVDLPTISYKLTGASLAGMSNCKIELVKISSKEKKYNYHVCCPHLVFQSRCELKGNIGPQYVEGKGSTCKVYYYDYNFLFNGDIYRKIRPDNKIYLELLTSNLEIEAKGKVVYEFKNLFNGNKEKTAAVQEFMNEHWHFVNKLIRKPVMEAFMKKYIKNVNNYLSNKPMDDIFYQD</sequence>
<dbReference type="EMBL" id="JACEFF010000412">
    <property type="protein sequence ID" value="KAH9638191.1"/>
    <property type="molecule type" value="Genomic_DNA"/>
</dbReference>
<accession>A0A922SHS5</accession>
<dbReference type="AlphaFoldDB" id="A0A922SHS5"/>
<dbReference type="InterPro" id="IPR010562">
    <property type="entry name" value="Haemolymph_juvenile_hormone-bd"/>
</dbReference>
<evidence type="ECO:0000256" key="1">
    <source>
        <dbReference type="SAM" id="SignalP"/>
    </source>
</evidence>
<dbReference type="GO" id="GO:0005615">
    <property type="term" value="C:extracellular space"/>
    <property type="evidence" value="ECO:0007669"/>
    <property type="project" value="TreeGrafter"/>
</dbReference>
<evidence type="ECO:0000313" key="2">
    <source>
        <dbReference type="EMBL" id="KAH9638191.1"/>
    </source>
</evidence>